<keyword evidence="2" id="KW-1185">Reference proteome</keyword>
<dbReference type="AlphaFoldDB" id="A0AAE3J7F9"/>
<dbReference type="RefSeq" id="WP_227615921.1">
    <property type="nucleotide sequence ID" value="NZ_JAJEPR010000031.1"/>
</dbReference>
<reference evidence="1 2" key="1">
    <citation type="submission" date="2021-10" db="EMBL/GenBank/DDBJ databases">
        <title>Anaerobic single-cell dispensing facilitates the cultivation of human gut bacteria.</title>
        <authorList>
            <person name="Afrizal A."/>
        </authorList>
    </citation>
    <scope>NUCLEOTIDE SEQUENCE [LARGE SCALE GENOMIC DNA]</scope>
    <source>
        <strain evidence="1 2">CLA-AA-H277</strain>
    </source>
</reference>
<accession>A0AAE3J7F9</accession>
<comment type="caution">
    <text evidence="1">The sequence shown here is derived from an EMBL/GenBank/DDBJ whole genome shotgun (WGS) entry which is preliminary data.</text>
</comment>
<protein>
    <recommendedName>
        <fullName evidence="3">Flagellar assembly protein H</fullName>
    </recommendedName>
</protein>
<sequence>MSIFEYNKEEEELKLRKAEYEAGITEGEARGEERGIAIGETRLSTLITQLLNDGKEAEIQQVLTNPVFREEMYKKYGKS</sequence>
<gene>
    <name evidence="1" type="ORF">LKD71_13950</name>
</gene>
<name>A0AAE3J7F9_9FIRM</name>
<proteinExistence type="predicted"/>
<dbReference type="Proteomes" id="UP001197875">
    <property type="component" value="Unassembled WGS sequence"/>
</dbReference>
<evidence type="ECO:0000313" key="1">
    <source>
        <dbReference type="EMBL" id="MCC2190889.1"/>
    </source>
</evidence>
<dbReference type="EMBL" id="JAJEPR010000031">
    <property type="protein sequence ID" value="MCC2190889.1"/>
    <property type="molecule type" value="Genomic_DNA"/>
</dbReference>
<evidence type="ECO:0000313" key="2">
    <source>
        <dbReference type="Proteomes" id="UP001197875"/>
    </source>
</evidence>
<organism evidence="1 2">
    <name type="scientific">Fusicatenibacter faecihominis</name>
    <dbReference type="NCBI Taxonomy" id="2881276"/>
    <lineage>
        <taxon>Bacteria</taxon>
        <taxon>Bacillati</taxon>
        <taxon>Bacillota</taxon>
        <taxon>Clostridia</taxon>
        <taxon>Lachnospirales</taxon>
        <taxon>Lachnospiraceae</taxon>
        <taxon>Fusicatenibacter</taxon>
    </lineage>
</organism>
<evidence type="ECO:0008006" key="3">
    <source>
        <dbReference type="Google" id="ProtNLM"/>
    </source>
</evidence>